<dbReference type="Pfam" id="PF00353">
    <property type="entry name" value="HemolysinCabind"/>
    <property type="match status" value="6"/>
</dbReference>
<dbReference type="SUPFAM" id="SSF51120">
    <property type="entry name" value="beta-Roll"/>
    <property type="match status" value="4"/>
</dbReference>
<dbReference type="RefSeq" id="WP_160973901.1">
    <property type="nucleotide sequence ID" value="NZ_WWEN01000005.1"/>
</dbReference>
<keyword evidence="7" id="KW-0472">Membrane</keyword>
<evidence type="ECO:0000313" key="11">
    <source>
        <dbReference type="Proteomes" id="UP000479043"/>
    </source>
</evidence>
<evidence type="ECO:0000256" key="9">
    <source>
        <dbReference type="SAM" id="SignalP"/>
    </source>
</evidence>
<dbReference type="InterPro" id="IPR003995">
    <property type="entry name" value="RTX_toxin_determinant-A"/>
</dbReference>
<organism evidence="10 11">
    <name type="scientific">Thalassovita mangrovi</name>
    <dbReference type="NCBI Taxonomy" id="2692236"/>
    <lineage>
        <taxon>Bacteria</taxon>
        <taxon>Pseudomonadati</taxon>
        <taxon>Pseudomonadota</taxon>
        <taxon>Alphaproteobacteria</taxon>
        <taxon>Rhodobacterales</taxon>
        <taxon>Roseobacteraceae</taxon>
        <taxon>Thalassovita</taxon>
    </lineage>
</organism>
<dbReference type="GO" id="GO:0005509">
    <property type="term" value="F:calcium ion binding"/>
    <property type="evidence" value="ECO:0007669"/>
    <property type="project" value="InterPro"/>
</dbReference>
<dbReference type="GO" id="GO:0090729">
    <property type="term" value="F:toxin activity"/>
    <property type="evidence" value="ECO:0007669"/>
    <property type="project" value="UniProtKB-KW"/>
</dbReference>
<dbReference type="InterPro" id="IPR011049">
    <property type="entry name" value="Serralysin-like_metalloprot_C"/>
</dbReference>
<keyword evidence="3" id="KW-0964">Secreted</keyword>
<keyword evidence="9" id="KW-0732">Signal</keyword>
<dbReference type="PROSITE" id="PS00330">
    <property type="entry name" value="HEMOLYSIN_CALCIUM"/>
    <property type="match status" value="1"/>
</dbReference>
<dbReference type="Gene3D" id="2.150.10.10">
    <property type="entry name" value="Serralysin-like metalloprotease, C-terminal"/>
    <property type="match status" value="4"/>
</dbReference>
<protein>
    <recommendedName>
        <fullName evidence="12">Hemolysin-type calcium-binding repeat-containing protein</fullName>
    </recommendedName>
</protein>
<evidence type="ECO:0000256" key="3">
    <source>
        <dbReference type="ARBA" id="ARBA00022525"/>
    </source>
</evidence>
<evidence type="ECO:0000256" key="7">
    <source>
        <dbReference type="ARBA" id="ARBA00023136"/>
    </source>
</evidence>
<name>A0A6L8LJ54_9RHOB</name>
<keyword evidence="11" id="KW-1185">Reference proteome</keyword>
<dbReference type="PRINTS" id="PR00313">
    <property type="entry name" value="CABNDNGRPT"/>
</dbReference>
<evidence type="ECO:0000256" key="8">
    <source>
        <dbReference type="SAM" id="MobiDB-lite"/>
    </source>
</evidence>
<dbReference type="AlphaFoldDB" id="A0A6L8LJ54"/>
<feature type="compositionally biased region" description="Acidic residues" evidence="8">
    <location>
        <begin position="474"/>
        <end position="488"/>
    </location>
</feature>
<evidence type="ECO:0000313" key="10">
    <source>
        <dbReference type="EMBL" id="MYM56097.1"/>
    </source>
</evidence>
<keyword evidence="4" id="KW-0800">Toxin</keyword>
<feature type="chain" id="PRO_5027018483" description="Hemolysin-type calcium-binding repeat-containing protein" evidence="9">
    <location>
        <begin position="18"/>
        <end position="574"/>
    </location>
</feature>
<feature type="signal peptide" evidence="9">
    <location>
        <begin position="1"/>
        <end position="17"/>
    </location>
</feature>
<dbReference type="InterPro" id="IPR018511">
    <property type="entry name" value="Hemolysin-typ_Ca-bd_CS"/>
</dbReference>
<evidence type="ECO:0000256" key="6">
    <source>
        <dbReference type="ARBA" id="ARBA00023026"/>
    </source>
</evidence>
<keyword evidence="5" id="KW-0677">Repeat</keyword>
<dbReference type="GO" id="GO:0005576">
    <property type="term" value="C:extracellular region"/>
    <property type="evidence" value="ECO:0007669"/>
    <property type="project" value="UniProtKB-SubCell"/>
</dbReference>
<evidence type="ECO:0000256" key="4">
    <source>
        <dbReference type="ARBA" id="ARBA00022656"/>
    </source>
</evidence>
<dbReference type="Proteomes" id="UP000479043">
    <property type="component" value="Unassembled WGS sequence"/>
</dbReference>
<reference evidence="10 11" key="1">
    <citation type="submission" date="2020-01" db="EMBL/GenBank/DDBJ databases">
        <authorList>
            <person name="Chen S."/>
        </authorList>
    </citation>
    <scope>NUCLEOTIDE SEQUENCE [LARGE SCALE GENOMIC DNA]</scope>
    <source>
        <strain evidence="10 11">GS-10</strain>
    </source>
</reference>
<evidence type="ECO:0000256" key="2">
    <source>
        <dbReference type="ARBA" id="ARBA00004613"/>
    </source>
</evidence>
<evidence type="ECO:0000256" key="5">
    <source>
        <dbReference type="ARBA" id="ARBA00022737"/>
    </source>
</evidence>
<comment type="subcellular location">
    <subcellularLocation>
        <location evidence="1">Membrane</location>
    </subcellularLocation>
    <subcellularLocation>
        <location evidence="2">Secreted</location>
    </subcellularLocation>
</comment>
<proteinExistence type="predicted"/>
<dbReference type="InterPro" id="IPR050557">
    <property type="entry name" value="RTX_toxin/Mannuronan_C5-epim"/>
</dbReference>
<keyword evidence="6" id="KW-0843">Virulence</keyword>
<dbReference type="PANTHER" id="PTHR38340">
    <property type="entry name" value="S-LAYER PROTEIN"/>
    <property type="match status" value="1"/>
</dbReference>
<feature type="compositionally biased region" description="Acidic residues" evidence="8">
    <location>
        <begin position="45"/>
        <end position="58"/>
    </location>
</feature>
<evidence type="ECO:0008006" key="12">
    <source>
        <dbReference type="Google" id="ProtNLM"/>
    </source>
</evidence>
<dbReference type="InterPro" id="IPR001343">
    <property type="entry name" value="Hemolysn_Ca-bd"/>
</dbReference>
<comment type="caution">
    <text evidence="10">The sequence shown here is derived from an EMBL/GenBank/DDBJ whole genome shotgun (WGS) entry which is preliminary data.</text>
</comment>
<dbReference type="PRINTS" id="PR01488">
    <property type="entry name" value="RTXTOXINA"/>
</dbReference>
<feature type="region of interest" description="Disordered" evidence="8">
    <location>
        <begin position="41"/>
        <end position="100"/>
    </location>
</feature>
<gene>
    <name evidence="10" type="ORF">GR167_12340</name>
</gene>
<sequence>MLFLLASLPMMIGLSYAIDLWGDTPEQDPAQASDPEFRETAMGTDEGEETPAFLDEDGVNDRVTGTTEADSIALAGGDDRVSAGDGDDTVSGGDGADRIRAGEGQDVIQGNTGNDTIYADGQDDWVRGGRGDDLIYLGKGDDSVSAYTDMLAAQRYFDPENADTYDAQIHAREDSSDSGDDTYFGGSGNDSIEDVLGRDEIHGEEGSDYLLAVDRDLGNPDTIFGGAGSDTIVGDDGDLLSGGEGQNYFYIHFREGAEPVTITDFDSGIQNHLIVLDESDSLGEISFVQDGADTLLQSGSTVIARIENYSADDIEDWLVGLEPAAETQFDAGGADDFLNYSAAHTGQFAHSGSGNDTVIGGDGDDSIYAWFGDDLVHGGEGDDRIAGERGFDTLEGGAGDDTLYGNSGDDVMRGGDGNDLLSDDNGENIYDGGAGNDTIQSANATATILAGQGDDYIDANDSSPYHTLATDSIDAGDGDDTIEADDGDTVTGGAGIDSFTIEWDETDDAAVVFTDFDPATEVIGLRGLPDTADALTFEQDGANAIVRSGDLILARLQNTVSADLSGSNVMVIAG</sequence>
<dbReference type="GO" id="GO:0016020">
    <property type="term" value="C:membrane"/>
    <property type="evidence" value="ECO:0007669"/>
    <property type="project" value="UniProtKB-SubCell"/>
</dbReference>
<evidence type="ECO:0000256" key="1">
    <source>
        <dbReference type="ARBA" id="ARBA00004370"/>
    </source>
</evidence>
<feature type="region of interest" description="Disordered" evidence="8">
    <location>
        <begin position="471"/>
        <end position="493"/>
    </location>
</feature>
<dbReference type="EMBL" id="WWEN01000005">
    <property type="protein sequence ID" value="MYM56097.1"/>
    <property type="molecule type" value="Genomic_DNA"/>
</dbReference>
<feature type="region of interest" description="Disordered" evidence="8">
    <location>
        <begin position="170"/>
        <end position="190"/>
    </location>
</feature>
<dbReference type="PANTHER" id="PTHR38340:SF1">
    <property type="entry name" value="S-LAYER PROTEIN"/>
    <property type="match status" value="1"/>
</dbReference>
<accession>A0A6L8LJ54</accession>